<dbReference type="Gene3D" id="3.10.20.90">
    <property type="entry name" value="Phosphatidylinositol 3-kinase Catalytic Subunit, Chain A, domain 1"/>
    <property type="match status" value="1"/>
</dbReference>
<dbReference type="SUPFAM" id="SSF54236">
    <property type="entry name" value="Ubiquitin-like"/>
    <property type="match status" value="1"/>
</dbReference>
<dbReference type="PANTHER" id="PTHR15204">
    <property type="entry name" value="LARGE PROLINE-RICH PROTEIN BAG6"/>
    <property type="match status" value="1"/>
</dbReference>
<dbReference type="InterPro" id="IPR000626">
    <property type="entry name" value="Ubiquitin-like_dom"/>
</dbReference>
<feature type="compositionally biased region" description="Basic and acidic residues" evidence="1">
    <location>
        <begin position="784"/>
        <end position="800"/>
    </location>
</feature>
<dbReference type="GO" id="GO:0051787">
    <property type="term" value="F:misfolded protein binding"/>
    <property type="evidence" value="ECO:0007669"/>
    <property type="project" value="TreeGrafter"/>
</dbReference>
<evidence type="ECO:0000256" key="1">
    <source>
        <dbReference type="SAM" id="MobiDB-lite"/>
    </source>
</evidence>
<evidence type="ECO:0000313" key="4">
    <source>
        <dbReference type="Proteomes" id="UP001222027"/>
    </source>
</evidence>
<feature type="region of interest" description="Disordered" evidence="1">
    <location>
        <begin position="161"/>
        <end position="192"/>
    </location>
</feature>
<dbReference type="PRINTS" id="PR00348">
    <property type="entry name" value="UBIQUITIN"/>
</dbReference>
<dbReference type="SMART" id="SM00213">
    <property type="entry name" value="UBQ"/>
    <property type="match status" value="1"/>
</dbReference>
<feature type="compositionally biased region" description="Polar residues" evidence="1">
    <location>
        <begin position="752"/>
        <end position="769"/>
    </location>
</feature>
<comment type="caution">
    <text evidence="3">The sequence shown here is derived from an EMBL/GenBank/DDBJ whole genome shotgun (WGS) entry which is preliminary data.</text>
</comment>
<keyword evidence="4" id="KW-1185">Reference proteome</keyword>
<proteinExistence type="predicted"/>
<feature type="region of interest" description="Disordered" evidence="1">
    <location>
        <begin position="654"/>
        <end position="674"/>
    </location>
</feature>
<protein>
    <recommendedName>
        <fullName evidence="2">Ubiquitin-like domain-containing protein</fullName>
    </recommendedName>
</protein>
<dbReference type="AlphaFoldDB" id="A0AAV8PKI3"/>
<feature type="domain" description="Ubiquitin-like" evidence="2">
    <location>
        <begin position="82"/>
        <end position="157"/>
    </location>
</feature>
<dbReference type="PANTHER" id="PTHR15204:SF0">
    <property type="entry name" value="LARGE PROLINE-RICH PROTEIN BAG6"/>
    <property type="match status" value="1"/>
</dbReference>
<dbReference type="GO" id="GO:0031593">
    <property type="term" value="F:polyubiquitin modification-dependent protein binding"/>
    <property type="evidence" value="ECO:0007669"/>
    <property type="project" value="TreeGrafter"/>
</dbReference>
<accession>A0AAV8PKI3</accession>
<feature type="compositionally biased region" description="Polar residues" evidence="1">
    <location>
        <begin position="699"/>
        <end position="722"/>
    </location>
</feature>
<dbReference type="EMBL" id="JAQQAF010000004">
    <property type="protein sequence ID" value="KAJ8492803.1"/>
    <property type="molecule type" value="Genomic_DNA"/>
</dbReference>
<organism evidence="3 4">
    <name type="scientific">Ensete ventricosum</name>
    <name type="common">Abyssinian banana</name>
    <name type="synonym">Musa ensete</name>
    <dbReference type="NCBI Taxonomy" id="4639"/>
    <lineage>
        <taxon>Eukaryota</taxon>
        <taxon>Viridiplantae</taxon>
        <taxon>Streptophyta</taxon>
        <taxon>Embryophyta</taxon>
        <taxon>Tracheophyta</taxon>
        <taxon>Spermatophyta</taxon>
        <taxon>Magnoliopsida</taxon>
        <taxon>Liliopsida</taxon>
        <taxon>Zingiberales</taxon>
        <taxon>Musaceae</taxon>
        <taxon>Ensete</taxon>
    </lineage>
</organism>
<dbReference type="Proteomes" id="UP001222027">
    <property type="component" value="Unassembled WGS sequence"/>
</dbReference>
<feature type="region of interest" description="Disordered" evidence="1">
    <location>
        <begin position="752"/>
        <end position="800"/>
    </location>
</feature>
<dbReference type="PROSITE" id="PS50053">
    <property type="entry name" value="UBIQUITIN_2"/>
    <property type="match status" value="1"/>
</dbReference>
<feature type="region of interest" description="Disordered" evidence="1">
    <location>
        <begin position="478"/>
        <end position="512"/>
    </location>
</feature>
<dbReference type="CDD" id="cd17039">
    <property type="entry name" value="Ubl_ubiquitin_like"/>
    <property type="match status" value="1"/>
</dbReference>
<evidence type="ECO:0000259" key="2">
    <source>
        <dbReference type="PROSITE" id="PS50053"/>
    </source>
</evidence>
<feature type="compositionally biased region" description="Low complexity" evidence="1">
    <location>
        <begin position="489"/>
        <end position="501"/>
    </location>
</feature>
<dbReference type="InterPro" id="IPR029071">
    <property type="entry name" value="Ubiquitin-like_domsf"/>
</dbReference>
<sequence>MIDPNDVHIGSANEFNSHRPCAIPIPHFRLTPSLCFVEGASPSLPPSIGNRLSSFEGSMGTNDPSEATTSCIDVAQDSESTVEIKIKTLDSHTYTLRVDKCVPIPKLKEQIATVTGVISEQQRLICRGKVLKDDEILSAYHVEDGHTLHLVVRQPHQFTASPIGQMGHEGASGQSATNFSSDASRNHGSQSTRTLVFETVNIGQGDHRTQLSQIISSILNAVATRNTGSQTPGSNLRNLSGGASIDYPGIELGSGQVPNQFHSAVPLGSEQPTVIPDSLTTIHQYLGFMRDEFTREGLSANGGEHRNEASAAHINNDSLQFHQSFSPGGLPSPASLVEVLLSTRQLLMEQADGYISQFARRLEDQVNLTNPLMRLSLQNSVFRSGVLLQNLGSFLLELGCTTMTLRLGQTPSEALINAGPAVFISASGPNPVMVQPVPFYPGSSFSPRVGATYAGHGSQGEPLAPSLVPGNISIRFRAGRPVPVSPHNQTEQGGQQQEETTNPTRNSSAANAAHQAFSGVSNNTSLSGESGVRVLPIRTVVAVPGGVNHSTSDPSGSSAVGLIYPLLARVQQVATGSLDDARGTESSNEMNHDGHNAEEHANIGSTMHAQNLESTIGNFINDINSTPANAIPLFPEFNPSVNESASYQGSLRDFISAGQQGPPSSNSGSNTEELGHISQLASRLDQWLQSIFPGEQVVVGSSSHQEMARSSATDQTSIGRNSQPEEHTGVGEDEGVFFSRLVRNLMPFISQATSTGQDGSPTSHGSSTAHVAGENLNDASNSQSRRDPPEDPSPKRTRRD</sequence>
<name>A0AAV8PKI3_ENSVE</name>
<dbReference type="Pfam" id="PF00240">
    <property type="entry name" value="ubiquitin"/>
    <property type="match status" value="1"/>
</dbReference>
<feature type="compositionally biased region" description="Low complexity" evidence="1">
    <location>
        <begin position="658"/>
        <end position="670"/>
    </location>
</feature>
<dbReference type="InterPro" id="IPR019956">
    <property type="entry name" value="Ubiquitin_dom"/>
</dbReference>
<feature type="compositionally biased region" description="Polar residues" evidence="1">
    <location>
        <begin position="172"/>
        <end position="192"/>
    </location>
</feature>
<dbReference type="GO" id="GO:0036503">
    <property type="term" value="P:ERAD pathway"/>
    <property type="evidence" value="ECO:0007669"/>
    <property type="project" value="TreeGrafter"/>
</dbReference>
<evidence type="ECO:0000313" key="3">
    <source>
        <dbReference type="EMBL" id="KAJ8492803.1"/>
    </source>
</evidence>
<dbReference type="FunFam" id="3.10.20.90:FF:000154">
    <property type="entry name" value="Large proline-rich protein BAG6"/>
    <property type="match status" value="1"/>
</dbReference>
<reference evidence="3 4" key="1">
    <citation type="submission" date="2022-12" db="EMBL/GenBank/DDBJ databases">
        <title>Chromosome-scale assembly of the Ensete ventricosum genome.</title>
        <authorList>
            <person name="Dussert Y."/>
            <person name="Stocks J."/>
            <person name="Wendawek A."/>
            <person name="Woldeyes F."/>
            <person name="Nichols R.A."/>
            <person name="Borrell J.S."/>
        </authorList>
    </citation>
    <scope>NUCLEOTIDE SEQUENCE [LARGE SCALE GENOMIC DNA]</scope>
    <source>
        <strain evidence="4">cv. Maze</strain>
        <tissue evidence="3">Seeds</tissue>
    </source>
</reference>
<gene>
    <name evidence="3" type="ORF">OPV22_014524</name>
</gene>
<feature type="region of interest" description="Disordered" evidence="1">
    <location>
        <begin position="699"/>
        <end position="731"/>
    </location>
</feature>
<dbReference type="GO" id="GO:0071818">
    <property type="term" value="C:BAT3 complex"/>
    <property type="evidence" value="ECO:0007669"/>
    <property type="project" value="TreeGrafter"/>
</dbReference>